<dbReference type="EMBL" id="KB870806">
    <property type="protein sequence ID" value="EOA35228.1"/>
    <property type="molecule type" value="Genomic_DNA"/>
</dbReference>
<dbReference type="GO" id="GO:0046872">
    <property type="term" value="F:metal ion binding"/>
    <property type="evidence" value="ECO:0007669"/>
    <property type="project" value="UniProtKB-KW"/>
</dbReference>
<dbReference type="PANTHER" id="PTHR31683">
    <property type="entry name" value="PECTATE LYASE 18-RELATED"/>
    <property type="match status" value="1"/>
</dbReference>
<evidence type="ECO:0000313" key="11">
    <source>
        <dbReference type="EMBL" id="EOA35228.1"/>
    </source>
</evidence>
<dbReference type="EC" id="4.2.2.2" evidence="4 9"/>
<dbReference type="PRINTS" id="PR00807">
    <property type="entry name" value="AMBALLERGEN"/>
</dbReference>
<keyword evidence="5 9" id="KW-0479">Metal-binding</keyword>
<comment type="cofactor">
    <cofactor evidence="9">
        <name>Ca(2+)</name>
        <dbReference type="ChEBI" id="CHEBI:29108"/>
    </cofactor>
    <text evidence="9">Binds 1 Ca(2+) ion. Required for its activity.</text>
</comment>
<feature type="signal peptide" evidence="9">
    <location>
        <begin position="1"/>
        <end position="27"/>
    </location>
</feature>
<comment type="similarity">
    <text evidence="3 9">Belongs to the polysaccharide lyase 1 family.</text>
</comment>
<dbReference type="Proteomes" id="UP000029121">
    <property type="component" value="Unassembled WGS sequence"/>
</dbReference>
<reference evidence="12" key="1">
    <citation type="journal article" date="2013" name="Nat. Genet.">
        <title>The Capsella rubella genome and the genomic consequences of rapid mating system evolution.</title>
        <authorList>
            <person name="Slotte T."/>
            <person name="Hazzouri K.M."/>
            <person name="Agren J.A."/>
            <person name="Koenig D."/>
            <person name="Maumus F."/>
            <person name="Guo Y.L."/>
            <person name="Steige K."/>
            <person name="Platts A.E."/>
            <person name="Escobar J.S."/>
            <person name="Newman L.K."/>
            <person name="Wang W."/>
            <person name="Mandakova T."/>
            <person name="Vello E."/>
            <person name="Smith L.M."/>
            <person name="Henz S.R."/>
            <person name="Steffen J."/>
            <person name="Takuno S."/>
            <person name="Brandvain Y."/>
            <person name="Coop G."/>
            <person name="Andolfatto P."/>
            <person name="Hu T.T."/>
            <person name="Blanchette M."/>
            <person name="Clark R.M."/>
            <person name="Quesneville H."/>
            <person name="Nordborg M."/>
            <person name="Gaut B.S."/>
            <person name="Lysak M.A."/>
            <person name="Jenkins J."/>
            <person name="Grimwood J."/>
            <person name="Chapman J."/>
            <person name="Prochnik S."/>
            <person name="Shu S."/>
            <person name="Rokhsar D."/>
            <person name="Schmutz J."/>
            <person name="Weigel D."/>
            <person name="Wright S.I."/>
        </authorList>
    </citation>
    <scope>NUCLEOTIDE SEQUENCE [LARGE SCALE GENOMIC DNA]</scope>
    <source>
        <strain evidence="12">cv. Monte Gargano</strain>
    </source>
</reference>
<dbReference type="OrthoDB" id="1637350at2759"/>
<dbReference type="InterPro" id="IPR018082">
    <property type="entry name" value="AmbAllergen"/>
</dbReference>
<dbReference type="KEGG" id="crb:17894545"/>
<dbReference type="InterPro" id="IPR011050">
    <property type="entry name" value="Pectin_lyase_fold/virulence"/>
</dbReference>
<dbReference type="InterPro" id="IPR045032">
    <property type="entry name" value="PEL"/>
</dbReference>
<dbReference type="UniPathway" id="UPA00545">
    <property type="reaction ID" value="UER00824"/>
</dbReference>
<dbReference type="PROSITE" id="PS51257">
    <property type="entry name" value="PROKAR_LIPOPROTEIN"/>
    <property type="match status" value="1"/>
</dbReference>
<dbReference type="SUPFAM" id="SSF51126">
    <property type="entry name" value="Pectin lyase-like"/>
    <property type="match status" value="1"/>
</dbReference>
<evidence type="ECO:0000256" key="8">
    <source>
        <dbReference type="ARBA" id="ARBA00023239"/>
    </source>
</evidence>
<dbReference type="GO" id="GO:0045490">
    <property type="term" value="P:pectin catabolic process"/>
    <property type="evidence" value="ECO:0007669"/>
    <property type="project" value="UniProtKB-UniPathway"/>
</dbReference>
<dbReference type="InterPro" id="IPR002022">
    <property type="entry name" value="Pec_lyase"/>
</dbReference>
<dbReference type="FunFam" id="2.160.20.10:FF:000009">
    <property type="entry name" value="Pectate lyase"/>
    <property type="match status" value="1"/>
</dbReference>
<dbReference type="eggNOG" id="ENOG502QQ5F">
    <property type="taxonomic scope" value="Eukaryota"/>
</dbReference>
<dbReference type="STRING" id="81985.R0IER6"/>
<keyword evidence="8 9" id="KW-0456">Lyase</keyword>
<keyword evidence="12" id="KW-1185">Reference proteome</keyword>
<dbReference type="SMART" id="SM00656">
    <property type="entry name" value="Amb_all"/>
    <property type="match status" value="1"/>
</dbReference>
<keyword evidence="6 9" id="KW-0732">Signal</keyword>
<evidence type="ECO:0000256" key="2">
    <source>
        <dbReference type="ARBA" id="ARBA00005220"/>
    </source>
</evidence>
<organism evidence="11 12">
    <name type="scientific">Capsella rubella</name>
    <dbReference type="NCBI Taxonomy" id="81985"/>
    <lineage>
        <taxon>Eukaryota</taxon>
        <taxon>Viridiplantae</taxon>
        <taxon>Streptophyta</taxon>
        <taxon>Embryophyta</taxon>
        <taxon>Tracheophyta</taxon>
        <taxon>Spermatophyta</taxon>
        <taxon>Magnoliopsida</taxon>
        <taxon>eudicotyledons</taxon>
        <taxon>Gunneridae</taxon>
        <taxon>Pentapetalae</taxon>
        <taxon>rosids</taxon>
        <taxon>malvids</taxon>
        <taxon>Brassicales</taxon>
        <taxon>Brassicaceae</taxon>
        <taxon>Camelineae</taxon>
        <taxon>Capsella</taxon>
    </lineage>
</organism>
<evidence type="ECO:0000256" key="6">
    <source>
        <dbReference type="ARBA" id="ARBA00022729"/>
    </source>
</evidence>
<gene>
    <name evidence="11" type="ORF">CARUB_v10020387mg</name>
</gene>
<sequence>MRMTLVHLSLSLFSCLLLVLSPTFVASTTPVSDPDLVVQEVNEKINASRRNLGVLSCGTGNPIDDCWRCDPKWEKNRQRLADCAIGFGKHAIGGRDGKIYVVTDSSDKDAVNPKPGTLRYAVIQDEPLWIIFARDMVIKLKEELIMNSFKTIDGRGVNVHIAGGACITVQYVTNVIIHGINIHDCKRKGNAYVRDSPSHYGWRTASDGDAVSIFGGSHVWVDHCSLSNCADGLIDAIHGSTAITISNNYMTHHNKVMLLGHSDSYTRDKNMQVTIAFNHFGEGLVQRMPRCRHGYFHVVNNDYTHWQMYAIGGSAAPTINSQGNRFLAPNDHVFKEVTKYEDAPQSKWKKWNWRSEGDLFLNGAFFTASGGRASSSYAKASSLSARPSSLVASVTGSAGALFCKKGSRC</sequence>
<comment type="catalytic activity">
    <reaction evidence="1 9">
        <text>Eliminative cleavage of (1-&gt;4)-alpha-D-galacturonan to give oligosaccharides with 4-deoxy-alpha-D-galact-4-enuronosyl groups at their non-reducing ends.</text>
        <dbReference type="EC" id="4.2.2.2"/>
    </reaction>
</comment>
<evidence type="ECO:0000256" key="7">
    <source>
        <dbReference type="ARBA" id="ARBA00022837"/>
    </source>
</evidence>
<dbReference type="AlphaFoldDB" id="R0IER6"/>
<evidence type="ECO:0000256" key="5">
    <source>
        <dbReference type="ARBA" id="ARBA00022723"/>
    </source>
</evidence>
<evidence type="ECO:0000256" key="9">
    <source>
        <dbReference type="RuleBase" id="RU361123"/>
    </source>
</evidence>
<evidence type="ECO:0000256" key="4">
    <source>
        <dbReference type="ARBA" id="ARBA00012272"/>
    </source>
</evidence>
<dbReference type="Gene3D" id="2.160.20.10">
    <property type="entry name" value="Single-stranded right-handed beta-helix, Pectin lyase-like"/>
    <property type="match status" value="1"/>
</dbReference>
<evidence type="ECO:0000256" key="3">
    <source>
        <dbReference type="ARBA" id="ARBA00010980"/>
    </source>
</evidence>
<evidence type="ECO:0000256" key="1">
    <source>
        <dbReference type="ARBA" id="ARBA00000695"/>
    </source>
</evidence>
<proteinExistence type="inferred from homology"/>
<accession>R0IER6</accession>
<evidence type="ECO:0000259" key="10">
    <source>
        <dbReference type="SMART" id="SM00656"/>
    </source>
</evidence>
<evidence type="ECO:0000313" key="12">
    <source>
        <dbReference type="Proteomes" id="UP000029121"/>
    </source>
</evidence>
<dbReference type="GO" id="GO:0030570">
    <property type="term" value="F:pectate lyase activity"/>
    <property type="evidence" value="ECO:0007669"/>
    <property type="project" value="UniProtKB-EC"/>
</dbReference>
<feature type="chain" id="PRO_5005145227" description="Pectate lyase" evidence="9">
    <location>
        <begin position="28"/>
        <end position="409"/>
    </location>
</feature>
<name>R0IER6_9BRAS</name>
<dbReference type="InterPro" id="IPR012334">
    <property type="entry name" value="Pectin_lyas_fold"/>
</dbReference>
<comment type="pathway">
    <text evidence="2 9">Glycan metabolism; pectin degradation; 2-dehydro-3-deoxy-D-gluconate from pectin: step 2/5.</text>
</comment>
<keyword evidence="7 9" id="KW-0106">Calcium</keyword>
<protein>
    <recommendedName>
        <fullName evidence="4 9">Pectate lyase</fullName>
        <ecNumber evidence="4 9">4.2.2.2</ecNumber>
    </recommendedName>
</protein>
<feature type="domain" description="Pectate lyase" evidence="10">
    <location>
        <begin position="135"/>
        <end position="332"/>
    </location>
</feature>
<dbReference type="Pfam" id="PF00544">
    <property type="entry name" value="Pectate_lyase_4"/>
    <property type="match status" value="1"/>
</dbReference>
<dbReference type="PANTHER" id="PTHR31683:SF164">
    <property type="entry name" value="PECTATE LYASE 5-RELATED"/>
    <property type="match status" value="1"/>
</dbReference>